<evidence type="ECO:0000256" key="7">
    <source>
        <dbReference type="ARBA" id="ARBA00023274"/>
    </source>
</evidence>
<evidence type="ECO:0000256" key="12">
    <source>
        <dbReference type="RuleBase" id="RU003830"/>
    </source>
</evidence>
<dbReference type="Pfam" id="PF00416">
    <property type="entry name" value="Ribosomal_S13"/>
    <property type="match status" value="1"/>
</dbReference>
<evidence type="ECO:0000256" key="1">
    <source>
        <dbReference type="ARBA" id="ARBA00004173"/>
    </source>
</evidence>
<accession>Q8M1G5</accession>
<dbReference type="GO" id="GO:0006412">
    <property type="term" value="P:translation"/>
    <property type="evidence" value="ECO:0007669"/>
    <property type="project" value="InterPro"/>
</dbReference>
<keyword evidence="6 13" id="KW-0496">Mitochondrion</keyword>
<evidence type="ECO:0000256" key="6">
    <source>
        <dbReference type="ARBA" id="ARBA00023128"/>
    </source>
</evidence>
<keyword evidence="7 12" id="KW-0687">Ribonucleoprotein</keyword>
<keyword evidence="5 12" id="KW-0689">Ribosomal protein</keyword>
<comment type="similarity">
    <text evidence="2 12">Belongs to the universal ribosomal protein uS13 family.</text>
</comment>
<dbReference type="InterPro" id="IPR010979">
    <property type="entry name" value="Ribosomal_uS13-like_H2TH"/>
</dbReference>
<dbReference type="EMBL" id="AF494279">
    <property type="protein sequence ID" value="AAM96621.1"/>
    <property type="molecule type" value="Genomic_DNA"/>
</dbReference>
<dbReference type="PANTHER" id="PTHR10871">
    <property type="entry name" value="30S RIBOSOMAL PROTEIN S13/40S RIBOSOMAL PROTEIN S18"/>
    <property type="match status" value="1"/>
</dbReference>
<proteinExistence type="inferred from homology"/>
<evidence type="ECO:0000313" key="13">
    <source>
        <dbReference type="EMBL" id="AAM96621.1"/>
    </source>
</evidence>
<evidence type="ECO:0000256" key="10">
    <source>
        <dbReference type="ARBA" id="ARBA00040757"/>
    </source>
</evidence>
<comment type="subunit">
    <text evidence="9">Part of the small ribosomal subunit.</text>
</comment>
<protein>
    <recommendedName>
        <fullName evidence="10">Small ribosomal subunit protein uS13m</fullName>
    </recommendedName>
    <alternativeName>
        <fullName evidence="11">Ribosomal protein S13, mitochondrial</fullName>
    </alternativeName>
</protein>
<dbReference type="GO" id="GO:0015935">
    <property type="term" value="C:small ribosomal subunit"/>
    <property type="evidence" value="ECO:0007669"/>
    <property type="project" value="TreeGrafter"/>
</dbReference>
<dbReference type="AlphaFoldDB" id="Q8M1G5"/>
<keyword evidence="4" id="KW-0694">RNA-binding</keyword>
<dbReference type="SUPFAM" id="SSF46946">
    <property type="entry name" value="S13-like H2TH domain"/>
    <property type="match status" value="1"/>
</dbReference>
<evidence type="ECO:0000256" key="8">
    <source>
        <dbReference type="ARBA" id="ARBA00037439"/>
    </source>
</evidence>
<dbReference type="Gene3D" id="1.10.8.50">
    <property type="match status" value="1"/>
</dbReference>
<comment type="subcellular location">
    <subcellularLocation>
        <location evidence="1">Mitochondrion</location>
    </subcellularLocation>
</comment>
<dbReference type="HAMAP" id="MF_01315">
    <property type="entry name" value="Ribosomal_uS13"/>
    <property type="match status" value="1"/>
</dbReference>
<evidence type="ECO:0000256" key="4">
    <source>
        <dbReference type="ARBA" id="ARBA00022884"/>
    </source>
</evidence>
<evidence type="ECO:0000256" key="9">
    <source>
        <dbReference type="ARBA" id="ARBA00038537"/>
    </source>
</evidence>
<dbReference type="GO" id="GO:0003735">
    <property type="term" value="F:structural constituent of ribosome"/>
    <property type="evidence" value="ECO:0007669"/>
    <property type="project" value="InterPro"/>
</dbReference>
<evidence type="ECO:0000256" key="5">
    <source>
        <dbReference type="ARBA" id="ARBA00022980"/>
    </source>
</evidence>
<keyword evidence="3" id="KW-0699">rRNA-binding</keyword>
<dbReference type="InterPro" id="IPR001892">
    <property type="entry name" value="Ribosomal_uS13"/>
</dbReference>
<geneLocation type="mitochondrion" evidence="13"/>
<organism evidence="13">
    <name type="scientific">Chaetosphaeridium globosum</name>
    <name type="common">Charophycean green alga</name>
    <name type="synonym">Herposteiron globosum</name>
    <dbReference type="NCBI Taxonomy" id="96477"/>
    <lineage>
        <taxon>Eukaryota</taxon>
        <taxon>Viridiplantae</taxon>
        <taxon>Streptophyta</taxon>
        <taxon>Coleochaetophyceae</taxon>
        <taxon>Coleochaetales</taxon>
        <taxon>Chaetosphaeridiaceae</taxon>
        <taxon>Chaetosphaeridium</taxon>
    </lineage>
</organism>
<name>Q8M1G5_CHAGL</name>
<gene>
    <name evidence="13" type="primary">rps13</name>
</gene>
<dbReference type="InterPro" id="IPR027437">
    <property type="entry name" value="Rbsml_uS13_C"/>
</dbReference>
<dbReference type="InterPro" id="IPR018269">
    <property type="entry name" value="Ribosomal_uS13_CS"/>
</dbReference>
<dbReference type="PANTHER" id="PTHR10871:SF8">
    <property type="entry name" value="SMALL RIBOSOMAL SUBUNIT PROTEIN US13M"/>
    <property type="match status" value="1"/>
</dbReference>
<dbReference type="GO" id="GO:0005739">
    <property type="term" value="C:mitochondrion"/>
    <property type="evidence" value="ECO:0007669"/>
    <property type="project" value="UniProtKB-SubCell"/>
</dbReference>
<evidence type="ECO:0000256" key="3">
    <source>
        <dbReference type="ARBA" id="ARBA00022730"/>
    </source>
</evidence>
<dbReference type="GO" id="GO:0019843">
    <property type="term" value="F:rRNA binding"/>
    <property type="evidence" value="ECO:0007669"/>
    <property type="project" value="UniProtKB-KW"/>
</dbReference>
<evidence type="ECO:0000256" key="11">
    <source>
        <dbReference type="ARBA" id="ARBA00042802"/>
    </source>
</evidence>
<evidence type="ECO:0000256" key="2">
    <source>
        <dbReference type="ARBA" id="ARBA00008080"/>
    </source>
</evidence>
<dbReference type="PIRSF" id="PIRSF002134">
    <property type="entry name" value="Ribosomal_S13"/>
    <property type="match status" value="1"/>
</dbReference>
<dbReference type="PROSITE" id="PS00646">
    <property type="entry name" value="RIBOSOMAL_S13_1"/>
    <property type="match status" value="1"/>
</dbReference>
<comment type="function">
    <text evidence="8">Located at the top of the head of the small subunit, it contacts several helices of the 18S rRNA.</text>
</comment>
<dbReference type="GeneID" id="860617"/>
<sequence>MRTFSTYALSALTNNKKQLRFALIQLYGIGRAKASFICSLLGVSPFIKVNQLTRFQTDELNKIISSNFLIELELKRIVQTDIRRLVTIGCYRGLRHIAGLPLRGQRTHTNAKTARRLQLKLR</sequence>
<dbReference type="Gene3D" id="4.10.910.10">
    <property type="entry name" value="30s ribosomal protein s13, domain 2"/>
    <property type="match status" value="1"/>
</dbReference>
<reference evidence="13" key="1">
    <citation type="journal article" date="2002" name="Proc. Natl. Acad. Sci. U.S.A.">
        <title>The chloroplast and mitochondrial genome sequences of the charophyte Chaetosphaeridium globosum: insights into the timing of the events that restructured organelle DNAs within the green algal lineage that led to land plants.</title>
        <authorList>
            <person name="Turmel M."/>
            <person name="Otis C."/>
            <person name="Lemieux C."/>
        </authorList>
    </citation>
    <scope>NUCLEOTIDE SEQUENCE</scope>
</reference>
<dbReference type="PROSITE" id="PS50159">
    <property type="entry name" value="RIBOSOMAL_S13_2"/>
    <property type="match status" value="1"/>
</dbReference>
<dbReference type="RefSeq" id="NP_689356.1">
    <property type="nucleotide sequence ID" value="NC_004118.1"/>
</dbReference>